<feature type="chain" id="PRO_5003578376" description="UDP-galactopyranose mutase C-terminal domain-containing protein" evidence="6">
    <location>
        <begin position="19"/>
        <end position="377"/>
    </location>
</feature>
<name>H2Y526_CIOSA</name>
<dbReference type="HOGENOM" id="CLU_042118_0_0_1"/>
<evidence type="ECO:0000313" key="8">
    <source>
        <dbReference type="Ensembl" id="ENSCSAVP00000000424.1"/>
    </source>
</evidence>
<dbReference type="PANTHER" id="PTHR21197">
    <property type="entry name" value="UDP-GALACTOPYRANOSE MUTASE"/>
    <property type="match status" value="1"/>
</dbReference>
<accession>H2Y526</accession>
<dbReference type="AlphaFoldDB" id="H2Y526"/>
<evidence type="ECO:0000256" key="5">
    <source>
        <dbReference type="ARBA" id="ARBA00023235"/>
    </source>
</evidence>
<dbReference type="InterPro" id="IPR015899">
    <property type="entry name" value="UDP-GalPyranose_mutase_C"/>
</dbReference>
<keyword evidence="5" id="KW-0413">Isomerase</keyword>
<proteinExistence type="inferred from homology"/>
<dbReference type="InParanoid" id="H2Y526"/>
<evidence type="ECO:0000313" key="9">
    <source>
        <dbReference type="Proteomes" id="UP000007875"/>
    </source>
</evidence>
<evidence type="ECO:0000256" key="1">
    <source>
        <dbReference type="ARBA" id="ARBA00001974"/>
    </source>
</evidence>
<dbReference type="OMA" id="INVHKYG"/>
<sequence>MKSMHLIVGCGLSGAVIAERIASVWKEDVLIIEKRDHIGGNCYDYVDDETGIRMNQYGAHLFHTNDKGVWEYVKRFDTWTRWEHKVLSMVDGQYVPVPVNITTVNQVCGENLEDTDDMDSWLSNVQYKGEIANSEDMAVSRVGRVLYEKMFKPYTIKQWNKGPEELDPSVLARIPIRRDFDVRYFSDKFQALPAKGYTHFFERLLDHPKIRVQTGVDFFKYKAENDITVFKSIFYTGPVDQYFEGADLKRLEYRSIDFHIERHQNMNYFQPCSVVNYPETDVPFTRIVEYKHFLNQTSDHTVTVKETTNDHGDPYYPIPNKTNMDLYEQYRKMAVEEEKKRNVYFVGRLANYKYMNMDQAIRNALNLFDRINANPDK</sequence>
<dbReference type="Gene3D" id="3.40.50.720">
    <property type="entry name" value="NAD(P)-binding Rossmann-like Domain"/>
    <property type="match status" value="3"/>
</dbReference>
<dbReference type="Pfam" id="PF13450">
    <property type="entry name" value="NAD_binding_8"/>
    <property type="match status" value="1"/>
</dbReference>
<dbReference type="GO" id="GO:0050660">
    <property type="term" value="F:flavin adenine dinucleotide binding"/>
    <property type="evidence" value="ECO:0007669"/>
    <property type="project" value="TreeGrafter"/>
</dbReference>
<keyword evidence="4" id="KW-0274">FAD</keyword>
<reference evidence="8" key="3">
    <citation type="submission" date="2025-09" db="UniProtKB">
        <authorList>
            <consortium name="Ensembl"/>
        </authorList>
    </citation>
    <scope>IDENTIFICATION</scope>
</reference>
<dbReference type="GO" id="GO:0008767">
    <property type="term" value="F:UDP-galactopyranose mutase activity"/>
    <property type="evidence" value="ECO:0007669"/>
    <property type="project" value="InterPro"/>
</dbReference>
<keyword evidence="6" id="KW-0732">Signal</keyword>
<protein>
    <recommendedName>
        <fullName evidence="7">UDP-galactopyranose mutase C-terminal domain-containing protein</fullName>
    </recommendedName>
</protein>
<dbReference type="SUPFAM" id="SSF51971">
    <property type="entry name" value="Nucleotide-binding domain"/>
    <property type="match status" value="1"/>
</dbReference>
<keyword evidence="9" id="KW-1185">Reference proteome</keyword>
<feature type="signal peptide" evidence="6">
    <location>
        <begin position="1"/>
        <end position="18"/>
    </location>
</feature>
<evidence type="ECO:0000256" key="2">
    <source>
        <dbReference type="ARBA" id="ARBA00009321"/>
    </source>
</evidence>
<comment type="similarity">
    <text evidence="2">Belongs to the UDP-galactopyranose/dTDP-fucopyranose mutase family.</text>
</comment>
<dbReference type="InterPro" id="IPR004379">
    <property type="entry name" value="UDP-GALP_mutase"/>
</dbReference>
<dbReference type="NCBIfam" id="TIGR00031">
    <property type="entry name" value="UDP-GALP_mutase"/>
    <property type="match status" value="1"/>
</dbReference>
<evidence type="ECO:0000256" key="3">
    <source>
        <dbReference type="ARBA" id="ARBA00022630"/>
    </source>
</evidence>
<reference evidence="9" key="1">
    <citation type="submission" date="2003-08" db="EMBL/GenBank/DDBJ databases">
        <authorList>
            <person name="Birren B."/>
            <person name="Nusbaum C."/>
            <person name="Abebe A."/>
            <person name="Abouelleil A."/>
            <person name="Adekoya E."/>
            <person name="Ait-zahra M."/>
            <person name="Allen N."/>
            <person name="Allen T."/>
            <person name="An P."/>
            <person name="Anderson M."/>
            <person name="Anderson S."/>
            <person name="Arachchi H."/>
            <person name="Armbruster J."/>
            <person name="Bachantsang P."/>
            <person name="Baldwin J."/>
            <person name="Barry A."/>
            <person name="Bayul T."/>
            <person name="Blitshsteyn B."/>
            <person name="Bloom T."/>
            <person name="Blye J."/>
            <person name="Boguslavskiy L."/>
            <person name="Borowsky M."/>
            <person name="Boukhgalter B."/>
            <person name="Brunache A."/>
            <person name="Butler J."/>
            <person name="Calixte N."/>
            <person name="Calvo S."/>
            <person name="Camarata J."/>
            <person name="Campo K."/>
            <person name="Chang J."/>
            <person name="Cheshatsang Y."/>
            <person name="Citroen M."/>
            <person name="Collymore A."/>
            <person name="Considine T."/>
            <person name="Cook A."/>
            <person name="Cooke P."/>
            <person name="Corum B."/>
            <person name="Cuomo C."/>
            <person name="David R."/>
            <person name="Dawoe T."/>
            <person name="Degray S."/>
            <person name="Dodge S."/>
            <person name="Dooley K."/>
            <person name="Dorje P."/>
            <person name="Dorjee K."/>
            <person name="Dorris L."/>
            <person name="Duffey N."/>
            <person name="Dupes A."/>
            <person name="Elkins T."/>
            <person name="Engels R."/>
            <person name="Erickson J."/>
            <person name="Farina A."/>
            <person name="Faro S."/>
            <person name="Ferreira P."/>
            <person name="Fischer H."/>
            <person name="Fitzgerald M."/>
            <person name="Foley K."/>
            <person name="Gage D."/>
            <person name="Galagan J."/>
            <person name="Gearin G."/>
            <person name="Gnerre S."/>
            <person name="Gnirke A."/>
            <person name="Goyette A."/>
            <person name="Graham J."/>
            <person name="Grandbois E."/>
            <person name="Gyaltsen K."/>
            <person name="Hafez N."/>
            <person name="Hagopian D."/>
            <person name="Hagos B."/>
            <person name="Hall J."/>
            <person name="Hatcher B."/>
            <person name="Heller A."/>
            <person name="Higgins H."/>
            <person name="Honan T."/>
            <person name="Horn A."/>
            <person name="Houde N."/>
            <person name="Hughes L."/>
            <person name="Hulme W."/>
            <person name="Husby E."/>
            <person name="Iliev I."/>
            <person name="Jaffe D."/>
            <person name="Jones C."/>
            <person name="Kamal M."/>
            <person name="Kamat A."/>
            <person name="Kamvysselis M."/>
            <person name="Karlsson E."/>
            <person name="Kells C."/>
            <person name="Kieu A."/>
            <person name="Kisner P."/>
            <person name="Kodira C."/>
            <person name="Kulbokas E."/>
            <person name="Labutti K."/>
            <person name="Lama D."/>
            <person name="Landers T."/>
            <person name="Leger J."/>
            <person name="Levine S."/>
            <person name="Lewis D."/>
            <person name="Lewis T."/>
            <person name="Lindblad-toh K."/>
            <person name="Liu X."/>
            <person name="Lokyitsang T."/>
            <person name="Lokyitsang Y."/>
            <person name="Lucien O."/>
            <person name="Lui A."/>
            <person name="Ma L.J."/>
            <person name="Mabbitt R."/>
            <person name="Macdonald J."/>
            <person name="Maclean C."/>
            <person name="Major J."/>
            <person name="Manning J."/>
            <person name="Marabella R."/>
            <person name="Maru K."/>
            <person name="Matthews C."/>
            <person name="Mauceli E."/>
            <person name="Mccarthy M."/>
            <person name="Mcdonough S."/>
            <person name="Mcghee T."/>
            <person name="Meldrim J."/>
            <person name="Meneus L."/>
            <person name="Mesirov J."/>
            <person name="Mihalev A."/>
            <person name="Mihova T."/>
            <person name="Mikkelsen T."/>
            <person name="Mlenga V."/>
            <person name="Moru K."/>
            <person name="Mozes J."/>
            <person name="Mulrain L."/>
            <person name="Munson G."/>
            <person name="Naylor J."/>
            <person name="Newes C."/>
            <person name="Nguyen C."/>
            <person name="Nguyen N."/>
            <person name="Nguyen T."/>
            <person name="Nicol R."/>
            <person name="Nielsen C."/>
            <person name="Nizzari M."/>
            <person name="Norbu C."/>
            <person name="Norbu N."/>
            <person name="O'donnell P."/>
            <person name="Okoawo O."/>
            <person name="O'leary S."/>
            <person name="Omotosho B."/>
            <person name="O'neill K."/>
            <person name="Osman S."/>
            <person name="Parker S."/>
            <person name="Perrin D."/>
            <person name="Phunkhang P."/>
            <person name="Piqani B."/>
            <person name="Purcell S."/>
            <person name="Rachupka T."/>
            <person name="Ramasamy U."/>
            <person name="Rameau R."/>
            <person name="Ray V."/>
            <person name="Raymond C."/>
            <person name="Retta R."/>
            <person name="Richardson S."/>
            <person name="Rise C."/>
            <person name="Rodriguez J."/>
            <person name="Rogers J."/>
            <person name="Rogov P."/>
            <person name="Rutman M."/>
            <person name="Schupbach R."/>
            <person name="Seaman C."/>
            <person name="Settipalli S."/>
            <person name="Sharpe T."/>
            <person name="Sheridan J."/>
            <person name="Sherpa N."/>
            <person name="Shi J."/>
            <person name="Smirnov S."/>
            <person name="Smith C."/>
            <person name="Sougnez C."/>
            <person name="Spencer B."/>
            <person name="Stalker J."/>
            <person name="Stange-thomann N."/>
            <person name="Stavropoulos S."/>
            <person name="Stetson K."/>
            <person name="Stone C."/>
            <person name="Stone S."/>
            <person name="Stubbs M."/>
            <person name="Talamas J."/>
            <person name="Tchuinga P."/>
            <person name="Tenzing P."/>
            <person name="Tesfaye S."/>
            <person name="Theodore J."/>
            <person name="Thoulutsang Y."/>
            <person name="Topham K."/>
            <person name="Towey S."/>
            <person name="Tsamla T."/>
            <person name="Tsomo N."/>
            <person name="Vallee D."/>
            <person name="Vassiliev H."/>
            <person name="Venkataraman V."/>
            <person name="Vinson J."/>
            <person name="Vo A."/>
            <person name="Wade C."/>
            <person name="Wang S."/>
            <person name="Wangchuk T."/>
            <person name="Wangdi T."/>
            <person name="Whittaker C."/>
            <person name="Wilkinson J."/>
            <person name="Wu Y."/>
            <person name="Wyman D."/>
            <person name="Yadav S."/>
            <person name="Yang S."/>
            <person name="Yang X."/>
            <person name="Yeager S."/>
            <person name="Yee E."/>
            <person name="Young G."/>
            <person name="Zainoun J."/>
            <person name="Zembeck L."/>
            <person name="Zimmer A."/>
            <person name="Zody M."/>
            <person name="Lander E."/>
        </authorList>
    </citation>
    <scope>NUCLEOTIDE SEQUENCE [LARGE SCALE GENOMIC DNA]</scope>
</reference>
<evidence type="ECO:0000256" key="6">
    <source>
        <dbReference type="SAM" id="SignalP"/>
    </source>
</evidence>
<dbReference type="STRING" id="51511.ENSCSAVP00000000424"/>
<feature type="domain" description="UDP-galactopyranose mutase C-terminal" evidence="7">
    <location>
        <begin position="149"/>
        <end position="354"/>
    </location>
</feature>
<dbReference type="eggNOG" id="ENOG502QSEJ">
    <property type="taxonomic scope" value="Eukaryota"/>
</dbReference>
<reference evidence="8" key="2">
    <citation type="submission" date="2025-08" db="UniProtKB">
        <authorList>
            <consortium name="Ensembl"/>
        </authorList>
    </citation>
    <scope>IDENTIFICATION</scope>
</reference>
<dbReference type="FunFam" id="3.40.50.720:FF:001445">
    <property type="entry name" value="uncharacterized protein LOC100179743"/>
    <property type="match status" value="1"/>
</dbReference>
<keyword evidence="3" id="KW-0285">Flavoprotein</keyword>
<organism evidence="8 9">
    <name type="scientific">Ciona savignyi</name>
    <name type="common">Pacific transparent sea squirt</name>
    <dbReference type="NCBI Taxonomy" id="51511"/>
    <lineage>
        <taxon>Eukaryota</taxon>
        <taxon>Metazoa</taxon>
        <taxon>Chordata</taxon>
        <taxon>Tunicata</taxon>
        <taxon>Ascidiacea</taxon>
        <taxon>Phlebobranchia</taxon>
        <taxon>Cionidae</taxon>
        <taxon>Ciona</taxon>
    </lineage>
</organism>
<dbReference type="Proteomes" id="UP000007875">
    <property type="component" value="Unassembled WGS sequence"/>
</dbReference>
<dbReference type="SUPFAM" id="SSF54373">
    <property type="entry name" value="FAD-linked reductases, C-terminal domain"/>
    <property type="match status" value="1"/>
</dbReference>
<comment type="cofactor">
    <cofactor evidence="1">
        <name>FAD</name>
        <dbReference type="ChEBI" id="CHEBI:57692"/>
    </cofactor>
</comment>
<dbReference type="PANTHER" id="PTHR21197:SF0">
    <property type="entry name" value="UDP-GALACTOPYRANOSE MUTASE"/>
    <property type="match status" value="1"/>
</dbReference>
<evidence type="ECO:0000259" key="7">
    <source>
        <dbReference type="Pfam" id="PF03275"/>
    </source>
</evidence>
<evidence type="ECO:0000256" key="4">
    <source>
        <dbReference type="ARBA" id="ARBA00022827"/>
    </source>
</evidence>
<dbReference type="GeneTree" id="ENSGT00390000001788"/>
<dbReference type="Ensembl" id="ENSCSAVT00000000429.1">
    <property type="protein sequence ID" value="ENSCSAVP00000000424.1"/>
    <property type="gene ID" value="ENSCSAVG00000000241.1"/>
</dbReference>
<dbReference type="Pfam" id="PF03275">
    <property type="entry name" value="GLF"/>
    <property type="match status" value="1"/>
</dbReference>